<sequence length="105" mass="11686">MLSDEAQVSDSKKDGSQQIGRKKFVLLRPDHADNPILHDDRACSDDDQSRHFWEWMGQATRSGLKCDPNVGFLVTSDPPSTPTERKAEWKRATQAEMEASGGGNL</sequence>
<keyword evidence="3" id="KW-1185">Reference proteome</keyword>
<proteinExistence type="predicted"/>
<feature type="region of interest" description="Disordered" evidence="1">
    <location>
        <begin position="1"/>
        <end position="22"/>
    </location>
</feature>
<evidence type="ECO:0000313" key="2">
    <source>
        <dbReference type="EMBL" id="KAK2942908.1"/>
    </source>
</evidence>
<reference evidence="2 3" key="1">
    <citation type="journal article" date="2022" name="bioRxiv">
        <title>Genomics of Preaxostyla Flagellates Illuminates Evolutionary Transitions and the Path Towards Mitochondrial Loss.</title>
        <authorList>
            <person name="Novak L.V.F."/>
            <person name="Treitli S.C."/>
            <person name="Pyrih J."/>
            <person name="Halakuc P."/>
            <person name="Pipaliya S.V."/>
            <person name="Vacek V."/>
            <person name="Brzon O."/>
            <person name="Soukal P."/>
            <person name="Eme L."/>
            <person name="Dacks J.B."/>
            <person name="Karnkowska A."/>
            <person name="Elias M."/>
            <person name="Hampl V."/>
        </authorList>
    </citation>
    <scope>NUCLEOTIDE SEQUENCE [LARGE SCALE GENOMIC DNA]</scope>
    <source>
        <strain evidence="2">NAU3</strain>
        <tissue evidence="2">Gut</tissue>
    </source>
</reference>
<dbReference type="EMBL" id="JARBJD010000374">
    <property type="protein sequence ID" value="KAK2942908.1"/>
    <property type="molecule type" value="Genomic_DNA"/>
</dbReference>
<organism evidence="2 3">
    <name type="scientific">Blattamonas nauphoetae</name>
    <dbReference type="NCBI Taxonomy" id="2049346"/>
    <lineage>
        <taxon>Eukaryota</taxon>
        <taxon>Metamonada</taxon>
        <taxon>Preaxostyla</taxon>
        <taxon>Oxymonadida</taxon>
        <taxon>Blattamonas</taxon>
    </lineage>
</organism>
<feature type="compositionally biased region" description="Basic and acidic residues" evidence="1">
    <location>
        <begin position="83"/>
        <end position="93"/>
    </location>
</feature>
<accession>A0ABQ9WTS4</accession>
<protein>
    <submittedName>
        <fullName evidence="2">Uncharacterized protein</fullName>
    </submittedName>
</protein>
<comment type="caution">
    <text evidence="2">The sequence shown here is derived from an EMBL/GenBank/DDBJ whole genome shotgun (WGS) entry which is preliminary data.</text>
</comment>
<feature type="region of interest" description="Disordered" evidence="1">
    <location>
        <begin position="73"/>
        <end position="105"/>
    </location>
</feature>
<gene>
    <name evidence="2" type="ORF">BLNAU_22167</name>
</gene>
<evidence type="ECO:0000313" key="3">
    <source>
        <dbReference type="Proteomes" id="UP001281761"/>
    </source>
</evidence>
<name>A0ABQ9WTS4_9EUKA</name>
<evidence type="ECO:0000256" key="1">
    <source>
        <dbReference type="SAM" id="MobiDB-lite"/>
    </source>
</evidence>
<dbReference type="Proteomes" id="UP001281761">
    <property type="component" value="Unassembled WGS sequence"/>
</dbReference>